<dbReference type="NCBIfam" id="NF004790">
    <property type="entry name" value="PRK06136.1"/>
    <property type="match status" value="1"/>
</dbReference>
<dbReference type="EMBL" id="RXOF01000001">
    <property type="protein sequence ID" value="RTQ53515.1"/>
    <property type="molecule type" value="Genomic_DNA"/>
</dbReference>
<dbReference type="CDD" id="cd11642">
    <property type="entry name" value="SUMT"/>
    <property type="match status" value="1"/>
</dbReference>
<protein>
    <recommendedName>
        <fullName evidence="2">uroporphyrinogen-III C-methyltransferase</fullName>
        <ecNumber evidence="2">2.1.1.107</ecNumber>
    </recommendedName>
</protein>
<dbReference type="GO" id="GO:0032259">
    <property type="term" value="P:methylation"/>
    <property type="evidence" value="ECO:0007669"/>
    <property type="project" value="UniProtKB-KW"/>
</dbReference>
<dbReference type="InterPro" id="IPR003043">
    <property type="entry name" value="Uropor_MeTrfase_CS"/>
</dbReference>
<feature type="domain" description="Tetrapyrrole methylase" evidence="8">
    <location>
        <begin position="8"/>
        <end position="218"/>
    </location>
</feature>
<dbReference type="Gene3D" id="3.40.1010.10">
    <property type="entry name" value="Cobalt-precorrin-4 Transmethylase, Domain 1"/>
    <property type="match status" value="1"/>
</dbReference>
<evidence type="ECO:0000259" key="8">
    <source>
        <dbReference type="Pfam" id="PF00590"/>
    </source>
</evidence>
<dbReference type="OrthoDB" id="9815856at2"/>
<accession>A0A431U9A8</accession>
<evidence type="ECO:0000256" key="4">
    <source>
        <dbReference type="ARBA" id="ARBA00022679"/>
    </source>
</evidence>
<comment type="similarity">
    <text evidence="1">Belongs to the precorrin methyltransferase family.</text>
</comment>
<keyword evidence="4 9" id="KW-0808">Transferase</keyword>
<gene>
    <name evidence="9" type="primary">cobA</name>
    <name evidence="9" type="ORF">EJV47_01885</name>
</gene>
<dbReference type="FunFam" id="3.40.1010.10:FF:000001">
    <property type="entry name" value="Siroheme synthase"/>
    <property type="match status" value="1"/>
</dbReference>
<evidence type="ECO:0000256" key="3">
    <source>
        <dbReference type="ARBA" id="ARBA00022603"/>
    </source>
</evidence>
<evidence type="ECO:0000256" key="5">
    <source>
        <dbReference type="ARBA" id="ARBA00022691"/>
    </source>
</evidence>
<reference evidence="9 10" key="1">
    <citation type="submission" date="2018-12" db="EMBL/GenBank/DDBJ databases">
        <title>Hymenobacter gummosus sp. nov., isolated from a spring.</title>
        <authorList>
            <person name="Nie L."/>
        </authorList>
    </citation>
    <scope>NUCLEOTIDE SEQUENCE [LARGE SCALE GENOMIC DNA]</scope>
    <source>
        <strain evidence="9 10">KCTC 52166</strain>
    </source>
</reference>
<dbReference type="SUPFAM" id="SSF53790">
    <property type="entry name" value="Tetrapyrrole methylase"/>
    <property type="match status" value="1"/>
</dbReference>
<dbReference type="Pfam" id="PF00590">
    <property type="entry name" value="TP_methylase"/>
    <property type="match status" value="1"/>
</dbReference>
<dbReference type="PANTHER" id="PTHR45790:SF3">
    <property type="entry name" value="S-ADENOSYL-L-METHIONINE-DEPENDENT UROPORPHYRINOGEN III METHYLTRANSFERASE, CHLOROPLASTIC"/>
    <property type="match status" value="1"/>
</dbReference>
<keyword evidence="5" id="KW-0949">S-adenosyl-L-methionine</keyword>
<comment type="caution">
    <text evidence="9">The sequence shown here is derived from an EMBL/GenBank/DDBJ whole genome shotgun (WGS) entry which is preliminary data.</text>
</comment>
<organism evidence="9 10">
    <name type="scientific">Hymenobacter gummosus</name>
    <dbReference type="NCBI Taxonomy" id="1776032"/>
    <lineage>
        <taxon>Bacteria</taxon>
        <taxon>Pseudomonadati</taxon>
        <taxon>Bacteroidota</taxon>
        <taxon>Cytophagia</taxon>
        <taxon>Cytophagales</taxon>
        <taxon>Hymenobacteraceae</taxon>
        <taxon>Hymenobacter</taxon>
    </lineage>
</organism>
<dbReference type="AlphaFoldDB" id="A0A431U9A8"/>
<keyword evidence="3 9" id="KW-0489">Methyltransferase</keyword>
<evidence type="ECO:0000313" key="10">
    <source>
        <dbReference type="Proteomes" id="UP000282184"/>
    </source>
</evidence>
<proteinExistence type="inferred from homology"/>
<evidence type="ECO:0000313" key="9">
    <source>
        <dbReference type="EMBL" id="RTQ53515.1"/>
    </source>
</evidence>
<dbReference type="PANTHER" id="PTHR45790">
    <property type="entry name" value="SIROHEME SYNTHASE-RELATED"/>
    <property type="match status" value="1"/>
</dbReference>
<dbReference type="Proteomes" id="UP000282184">
    <property type="component" value="Unassembled WGS sequence"/>
</dbReference>
<dbReference type="InterPro" id="IPR035996">
    <property type="entry name" value="4pyrrol_Methylase_sf"/>
</dbReference>
<sequence>MSAFVVPRLTVVGAGPGDPELITVKGARVLAEADVVLYDALSNAELLSYARPDAKKVYVGKRKGNRAYLQQEINDLIVLYARVHGHVVRLKGGDPFVFGRGREEMLFAQRHGLLTAYVPGISSAVAVPGSLGIPVTHRGVSEAFRVITATTASGELSEEVIKAAQAPKATAVILMGLSQVAAIADAYVHFGHGGRPAAVIQDGTLPTAKLLQTTVAELPRRVAESDLTSPAIIVIGEVVDLASAPLAADLAPQLAPLYAAVA</sequence>
<dbReference type="EC" id="2.1.1.107" evidence="2"/>
<name>A0A431U9A8_9BACT</name>
<dbReference type="InterPro" id="IPR006366">
    <property type="entry name" value="CobA/CysG_C"/>
</dbReference>
<keyword evidence="10" id="KW-1185">Reference proteome</keyword>
<dbReference type="InterPro" id="IPR014777">
    <property type="entry name" value="4pyrrole_Mease_sub1"/>
</dbReference>
<keyword evidence="6" id="KW-0627">Porphyrin biosynthesis</keyword>
<dbReference type="PROSITE" id="PS00839">
    <property type="entry name" value="SUMT_1"/>
    <property type="match status" value="1"/>
</dbReference>
<evidence type="ECO:0000256" key="6">
    <source>
        <dbReference type="ARBA" id="ARBA00023244"/>
    </source>
</evidence>
<evidence type="ECO:0000256" key="1">
    <source>
        <dbReference type="ARBA" id="ARBA00005879"/>
    </source>
</evidence>
<dbReference type="InterPro" id="IPR050161">
    <property type="entry name" value="Siro_Cobalamin_biosynth"/>
</dbReference>
<dbReference type="GO" id="GO:0019354">
    <property type="term" value="P:siroheme biosynthetic process"/>
    <property type="evidence" value="ECO:0007669"/>
    <property type="project" value="InterPro"/>
</dbReference>
<dbReference type="InterPro" id="IPR000878">
    <property type="entry name" value="4pyrrol_Mease"/>
</dbReference>
<evidence type="ECO:0000256" key="2">
    <source>
        <dbReference type="ARBA" id="ARBA00012162"/>
    </source>
</evidence>
<dbReference type="NCBIfam" id="TIGR01469">
    <property type="entry name" value="cobA_cysG_Cterm"/>
    <property type="match status" value="1"/>
</dbReference>
<dbReference type="InterPro" id="IPR014776">
    <property type="entry name" value="4pyrrole_Mease_sub2"/>
</dbReference>
<comment type="pathway">
    <text evidence="7">Porphyrin-containing compound metabolism; siroheme biosynthesis; precorrin-2 from uroporphyrinogen III: step 1/1.</text>
</comment>
<dbReference type="GO" id="GO:0004851">
    <property type="term" value="F:uroporphyrin-III C-methyltransferase activity"/>
    <property type="evidence" value="ECO:0007669"/>
    <property type="project" value="UniProtKB-EC"/>
</dbReference>
<evidence type="ECO:0000256" key="7">
    <source>
        <dbReference type="ARBA" id="ARBA00025705"/>
    </source>
</evidence>
<dbReference type="RefSeq" id="WP_126691441.1">
    <property type="nucleotide sequence ID" value="NZ_RXOF01000001.1"/>
</dbReference>
<dbReference type="Gene3D" id="3.30.950.10">
    <property type="entry name" value="Methyltransferase, Cobalt-precorrin-4 Transmethylase, Domain 2"/>
    <property type="match status" value="1"/>
</dbReference>